<name>S7WAU4_SPRLO</name>
<reference evidence="2" key="1">
    <citation type="journal article" date="2013" name="PLoS Genet.">
        <title>The genome of Spraguea lophii and the basis of host-microsporidian interactions.</title>
        <authorList>
            <person name="Campbell S.E."/>
            <person name="Williams T.A."/>
            <person name="Yousuf A."/>
            <person name="Soanes D.M."/>
            <person name="Paszkiewicz K.H."/>
            <person name="Williams B.A.P."/>
        </authorList>
    </citation>
    <scope>NUCLEOTIDE SEQUENCE [LARGE SCALE GENOMIC DNA]</scope>
    <source>
        <strain evidence="2">42_110</strain>
    </source>
</reference>
<dbReference type="InterPro" id="IPR027417">
    <property type="entry name" value="P-loop_NTPase"/>
</dbReference>
<dbReference type="InParanoid" id="S7WAU4"/>
<evidence type="ECO:0000313" key="2">
    <source>
        <dbReference type="Proteomes" id="UP000014978"/>
    </source>
</evidence>
<dbReference type="OrthoDB" id="2195084at2759"/>
<dbReference type="HOGENOM" id="CLU_059424_0_0_1"/>
<proteinExistence type="predicted"/>
<accession>S7WAU4</accession>
<dbReference type="VEuPathDB" id="MicrosporidiaDB:SLOPH_2707"/>
<keyword evidence="2" id="KW-1185">Reference proteome</keyword>
<comment type="caution">
    <text evidence="1">The sequence shown here is derived from an EMBL/GenBank/DDBJ whole genome shotgun (WGS) entry which is preliminary data.</text>
</comment>
<sequence>MNLKENRENIYSSDSDTVQLTGILNNEEKVETIIKSWYENSNEQLIIAIHTPKTSKKHRLSLFIQSILQKYKISNFLLNLENFYKSFELKRDEREYNYFNPGAYDWDKINKSMKYLTNDVNHDSSRCSIDSTEIEYCGSGKEIPTYKFSFITKESQGPYWIVNDNFKVIIVEGMYALNLFSEKSFDHENFDPWKLSYPVKTIKTSNFSNLNVLKIKVSDTNGLKINYCDNIQKSKEQLSYIYTHHINLVDEKFIKLANKWMNLKEFKEDINVMYGMCNEKEIKILCKILLNIIIGTDCTEMINKIYDQFMKNEKRCVL</sequence>
<protein>
    <submittedName>
        <fullName evidence="1">Uncharacterized protein</fullName>
    </submittedName>
</protein>
<dbReference type="EMBL" id="ATCN01000496">
    <property type="protein sequence ID" value="EPR78897.1"/>
    <property type="molecule type" value="Genomic_DNA"/>
</dbReference>
<dbReference type="AlphaFoldDB" id="S7WAU4"/>
<gene>
    <name evidence="1" type="ORF">SLOPH_2707</name>
</gene>
<dbReference type="Gene3D" id="3.40.50.300">
    <property type="entry name" value="P-loop containing nucleotide triphosphate hydrolases"/>
    <property type="match status" value="1"/>
</dbReference>
<dbReference type="Proteomes" id="UP000014978">
    <property type="component" value="Unassembled WGS sequence"/>
</dbReference>
<evidence type="ECO:0000313" key="1">
    <source>
        <dbReference type="EMBL" id="EPR78897.1"/>
    </source>
</evidence>
<organism evidence="1 2">
    <name type="scientific">Spraguea lophii (strain 42_110)</name>
    <name type="common">Microsporidian parasite</name>
    <dbReference type="NCBI Taxonomy" id="1358809"/>
    <lineage>
        <taxon>Eukaryota</taxon>
        <taxon>Fungi</taxon>
        <taxon>Fungi incertae sedis</taxon>
        <taxon>Microsporidia</taxon>
        <taxon>Spragueidae</taxon>
        <taxon>Spraguea</taxon>
    </lineage>
</organism>